<gene>
    <name evidence="2" type="ORF">LGLO00237_LOCUS4032</name>
</gene>
<name>A0A6V3JBG4_9EUKA</name>
<accession>A0A6V3JBG4</accession>
<feature type="transmembrane region" description="Helical" evidence="1">
    <location>
        <begin position="12"/>
        <end position="33"/>
    </location>
</feature>
<organism evidence="2">
    <name type="scientific">Lotharella globosa</name>
    <dbReference type="NCBI Taxonomy" id="91324"/>
    <lineage>
        <taxon>Eukaryota</taxon>
        <taxon>Sar</taxon>
        <taxon>Rhizaria</taxon>
        <taxon>Cercozoa</taxon>
        <taxon>Chlorarachniophyceae</taxon>
        <taxon>Lotharella</taxon>
    </lineage>
</organism>
<sequence>MCTGTRLVRALLCPFILVLSVLVCVTTIIIIPLKAIGDMIPGFADSPCSSCLENTQNCPSTSLQKIYRRWYYYDPFFNEPGETRPLSGGYHTSKKNDDLAEKEVSVDLFDDL</sequence>
<keyword evidence="1" id="KW-0472">Membrane</keyword>
<proteinExistence type="predicted"/>
<dbReference type="AlphaFoldDB" id="A0A6V3JBG4"/>
<evidence type="ECO:0000313" key="2">
    <source>
        <dbReference type="EMBL" id="CAE0650063.1"/>
    </source>
</evidence>
<dbReference type="EMBL" id="HBIV01005617">
    <property type="protein sequence ID" value="CAE0650063.1"/>
    <property type="molecule type" value="Transcribed_RNA"/>
</dbReference>
<protein>
    <submittedName>
        <fullName evidence="2">Uncharacterized protein</fullName>
    </submittedName>
</protein>
<evidence type="ECO:0000256" key="1">
    <source>
        <dbReference type="SAM" id="Phobius"/>
    </source>
</evidence>
<keyword evidence="1" id="KW-0812">Transmembrane</keyword>
<keyword evidence="1" id="KW-1133">Transmembrane helix</keyword>
<reference evidence="2" key="1">
    <citation type="submission" date="2021-01" db="EMBL/GenBank/DDBJ databases">
        <authorList>
            <person name="Corre E."/>
            <person name="Pelletier E."/>
            <person name="Niang G."/>
            <person name="Scheremetjew M."/>
            <person name="Finn R."/>
            <person name="Kale V."/>
            <person name="Holt S."/>
            <person name="Cochrane G."/>
            <person name="Meng A."/>
            <person name="Brown T."/>
            <person name="Cohen L."/>
        </authorList>
    </citation>
    <scope>NUCLEOTIDE SEQUENCE</scope>
    <source>
        <strain evidence="2">CCCM811</strain>
    </source>
</reference>